<evidence type="ECO:0000313" key="3">
    <source>
        <dbReference type="Proteomes" id="UP000215043"/>
    </source>
</evidence>
<dbReference type="InterPro" id="IPR002559">
    <property type="entry name" value="Transposase_11"/>
</dbReference>
<feature type="domain" description="Transposase IS4-like" evidence="1">
    <location>
        <begin position="39"/>
        <end position="147"/>
    </location>
</feature>
<name>A0A223RTJ7_9ACTN</name>
<dbReference type="OrthoDB" id="4559615at2"/>
<protein>
    <recommendedName>
        <fullName evidence="1">Transposase IS4-like domain-containing protein</fullName>
    </recommendedName>
</protein>
<dbReference type="AlphaFoldDB" id="A0A223RTJ7"/>
<accession>A0A223RTJ7</accession>
<proteinExistence type="predicted"/>
<dbReference type="PANTHER" id="PTHR30007:SF1">
    <property type="entry name" value="BLR1914 PROTEIN"/>
    <property type="match status" value="1"/>
</dbReference>
<dbReference type="GO" id="GO:0006313">
    <property type="term" value="P:DNA transposition"/>
    <property type="evidence" value="ECO:0007669"/>
    <property type="project" value="InterPro"/>
</dbReference>
<dbReference type="GO" id="GO:0003677">
    <property type="term" value="F:DNA binding"/>
    <property type="evidence" value="ECO:0007669"/>
    <property type="project" value="InterPro"/>
</dbReference>
<evidence type="ECO:0000313" key="2">
    <source>
        <dbReference type="EMBL" id="ASU79188.1"/>
    </source>
</evidence>
<dbReference type="Pfam" id="PF01609">
    <property type="entry name" value="DDE_Tnp_1"/>
    <property type="match status" value="1"/>
</dbReference>
<gene>
    <name evidence="2" type="ORF">CDG81_13810</name>
</gene>
<evidence type="ECO:0000259" key="1">
    <source>
        <dbReference type="Pfam" id="PF01609"/>
    </source>
</evidence>
<dbReference type="Proteomes" id="UP000215043">
    <property type="component" value="Chromosome"/>
</dbReference>
<dbReference type="KEGG" id="aey:CDG81_13810"/>
<dbReference type="PANTHER" id="PTHR30007">
    <property type="entry name" value="PHP DOMAIN PROTEIN"/>
    <property type="match status" value="1"/>
</dbReference>
<dbReference type="GO" id="GO:0004803">
    <property type="term" value="F:transposase activity"/>
    <property type="evidence" value="ECO:0007669"/>
    <property type="project" value="InterPro"/>
</dbReference>
<dbReference type="EMBL" id="CP022752">
    <property type="protein sequence ID" value="ASU79188.1"/>
    <property type="molecule type" value="Genomic_DNA"/>
</dbReference>
<sequence length="148" mass="16377">MMAAPWVVSDELWERVEPLLPVRPAGRADRALLDRDTTGSTHHLICDGGGVPLAVTLIGGSRADITQLLPLVEAIPLVCGRRGRPRRTLKVVVADCGHDHDKYRDLLLQLGIQPLISHSGIRDANQPVRWGVEHTLALLHQFRRLATR</sequence>
<organism evidence="2 3">
    <name type="scientific">Actinopolyspora erythraea</name>
    <dbReference type="NCBI Taxonomy" id="414996"/>
    <lineage>
        <taxon>Bacteria</taxon>
        <taxon>Bacillati</taxon>
        <taxon>Actinomycetota</taxon>
        <taxon>Actinomycetes</taxon>
        <taxon>Actinopolysporales</taxon>
        <taxon>Actinopolysporaceae</taxon>
        <taxon>Actinopolyspora</taxon>
    </lineage>
</organism>
<reference evidence="2 3" key="1">
    <citation type="submission" date="2017-08" db="EMBL/GenBank/DDBJ databases">
        <title>The complete genome sequence of moderately halophilic actinomycete Actinopolyspora erythraea YIM 90600, the producer of novel erythromycin, novel actinopolysporins A-C and tubercidin.</title>
        <authorList>
            <person name="Yin M."/>
            <person name="Tang S."/>
        </authorList>
    </citation>
    <scope>NUCLEOTIDE SEQUENCE [LARGE SCALE GENOMIC DNA]</scope>
    <source>
        <strain evidence="2 3">YIM 90600</strain>
    </source>
</reference>